<gene>
    <name evidence="2" type="ORF">IC614_12240</name>
</gene>
<evidence type="ECO:0000313" key="3">
    <source>
        <dbReference type="Proteomes" id="UP000594873"/>
    </source>
</evidence>
<keyword evidence="3" id="KW-1185">Reference proteome</keyword>
<dbReference type="PROSITE" id="PS51257">
    <property type="entry name" value="PROKAR_LIPOPROTEIN"/>
    <property type="match status" value="1"/>
</dbReference>
<dbReference type="KEGG" id="sflv:IC614_12240"/>
<keyword evidence="1" id="KW-1133">Transmembrane helix</keyword>
<sequence length="91" mass="9999">MSEAFRTLVYILCFATAGACCFLLLRNYARTRARLLMWSGLCFALLAANALVVIFDILIIPGMSLQPLRLGLSLAAVGVLLFGLIWDMENS</sequence>
<organism evidence="2 3">
    <name type="scientific">Allosphingosinicella flava</name>
    <dbReference type="NCBI Taxonomy" id="2771430"/>
    <lineage>
        <taxon>Bacteria</taxon>
        <taxon>Pseudomonadati</taxon>
        <taxon>Pseudomonadota</taxon>
        <taxon>Alphaproteobacteria</taxon>
        <taxon>Sphingomonadales</taxon>
        <taxon>Sphingomonadaceae</taxon>
        <taxon>Allosphingosinicella</taxon>
    </lineage>
</organism>
<keyword evidence="1" id="KW-0812">Transmembrane</keyword>
<feature type="transmembrane region" description="Helical" evidence="1">
    <location>
        <begin position="7"/>
        <end position="29"/>
    </location>
</feature>
<dbReference type="EMBL" id="CP065592">
    <property type="protein sequence ID" value="QPQ55049.1"/>
    <property type="molecule type" value="Genomic_DNA"/>
</dbReference>
<protein>
    <submittedName>
        <fullName evidence="2">Uncharacterized protein</fullName>
    </submittedName>
</protein>
<dbReference type="Proteomes" id="UP000594873">
    <property type="component" value="Chromosome"/>
</dbReference>
<evidence type="ECO:0000313" key="2">
    <source>
        <dbReference type="EMBL" id="QPQ55049.1"/>
    </source>
</evidence>
<feature type="transmembrane region" description="Helical" evidence="1">
    <location>
        <begin position="35"/>
        <end position="60"/>
    </location>
</feature>
<reference evidence="2 3" key="1">
    <citation type="submission" date="2020-11" db="EMBL/GenBank/DDBJ databases">
        <title>Genome seq and assembly of Sphingosinicella sp.</title>
        <authorList>
            <person name="Chhetri G."/>
        </authorList>
    </citation>
    <scope>NUCLEOTIDE SEQUENCE [LARGE SCALE GENOMIC DNA]</scope>
    <source>
        <strain evidence="2 3">UDD2</strain>
    </source>
</reference>
<dbReference type="InterPro" id="IPR046027">
    <property type="entry name" value="DUF5985"/>
</dbReference>
<dbReference type="RefSeq" id="WP_200971725.1">
    <property type="nucleotide sequence ID" value="NZ_CP065592.1"/>
</dbReference>
<proteinExistence type="predicted"/>
<dbReference type="AlphaFoldDB" id="A0A7T2GJK2"/>
<dbReference type="Pfam" id="PF19447">
    <property type="entry name" value="DUF5985"/>
    <property type="match status" value="1"/>
</dbReference>
<feature type="transmembrane region" description="Helical" evidence="1">
    <location>
        <begin position="67"/>
        <end position="86"/>
    </location>
</feature>
<evidence type="ECO:0000256" key="1">
    <source>
        <dbReference type="SAM" id="Phobius"/>
    </source>
</evidence>
<keyword evidence="1" id="KW-0472">Membrane</keyword>
<name>A0A7T2GJK2_9SPHN</name>
<accession>A0A7T2GJK2</accession>